<dbReference type="InterPro" id="IPR029039">
    <property type="entry name" value="Flavoprotein-like_sf"/>
</dbReference>
<reference evidence="4" key="1">
    <citation type="submission" date="2023-03" db="EMBL/GenBank/DDBJ databases">
        <title>MT1 and MT2 Draft Genomes of Novel Species.</title>
        <authorList>
            <person name="Venkateswaran K."/>
        </authorList>
    </citation>
    <scope>NUCLEOTIDE SEQUENCE</scope>
    <source>
        <strain evidence="4">F6_8S_P_1A</strain>
    </source>
</reference>
<dbReference type="RefSeq" id="WP_301220357.1">
    <property type="nucleotide sequence ID" value="NZ_JAROCB010000005.1"/>
</dbReference>
<organism evidence="4 5">
    <name type="scientific">Leifsonia virtsii</name>
    <dbReference type="NCBI Taxonomy" id="3035915"/>
    <lineage>
        <taxon>Bacteria</taxon>
        <taxon>Bacillati</taxon>
        <taxon>Actinomycetota</taxon>
        <taxon>Actinomycetes</taxon>
        <taxon>Micrococcales</taxon>
        <taxon>Microbacteriaceae</taxon>
        <taxon>Leifsonia</taxon>
    </lineage>
</organism>
<evidence type="ECO:0000259" key="3">
    <source>
        <dbReference type="Pfam" id="PF02525"/>
    </source>
</evidence>
<evidence type="ECO:0000313" key="5">
    <source>
        <dbReference type="Proteomes" id="UP001174210"/>
    </source>
</evidence>
<dbReference type="InterPro" id="IPR003680">
    <property type="entry name" value="Flavodoxin_fold"/>
</dbReference>
<gene>
    <name evidence="4" type="ORF">P5G59_17810</name>
</gene>
<dbReference type="PANTHER" id="PTHR10204:SF34">
    <property type="entry name" value="NAD(P)H DEHYDROGENASE [QUINONE] 1 ISOFORM 1"/>
    <property type="match status" value="1"/>
</dbReference>
<evidence type="ECO:0000256" key="1">
    <source>
        <dbReference type="ARBA" id="ARBA00006252"/>
    </source>
</evidence>
<protein>
    <submittedName>
        <fullName evidence="4">NAD(P)H-dependent oxidoreductase</fullName>
    </submittedName>
</protein>
<dbReference type="Pfam" id="PF02525">
    <property type="entry name" value="Flavodoxin_2"/>
    <property type="match status" value="1"/>
</dbReference>
<keyword evidence="2" id="KW-0560">Oxidoreductase</keyword>
<keyword evidence="5" id="KW-1185">Reference proteome</keyword>
<dbReference type="PANTHER" id="PTHR10204">
    <property type="entry name" value="NAD P H OXIDOREDUCTASE-RELATED"/>
    <property type="match status" value="1"/>
</dbReference>
<sequence>MTILIVTAHPHTPSLTSGIVEALREASGSAEVEHADLAREGFDPRFTLADRHTYLTGRDAPADVVREQERLDRATDVVLVFPVFWWSMPALLKGWIDRVFSNGWAFAIGAEGGIERRLGHLTIHILAVAGDDAGVYDRHEYASAMRTQLQHGIVDYCGARRGAMTFLHDSESEDAATRSAAVAASVDAILGALSERR</sequence>
<feature type="domain" description="Flavodoxin-like fold" evidence="3">
    <location>
        <begin position="1"/>
        <end position="183"/>
    </location>
</feature>
<comment type="similarity">
    <text evidence="1">Belongs to the NAD(P)H dehydrogenase (quinone) family.</text>
</comment>
<dbReference type="EMBL" id="JAROCB010000005">
    <property type="protein sequence ID" value="MDN4599012.1"/>
    <property type="molecule type" value="Genomic_DNA"/>
</dbReference>
<comment type="caution">
    <text evidence="4">The sequence shown here is derived from an EMBL/GenBank/DDBJ whole genome shotgun (WGS) entry which is preliminary data.</text>
</comment>
<name>A0ABT8J344_9MICO</name>
<evidence type="ECO:0000313" key="4">
    <source>
        <dbReference type="EMBL" id="MDN4599012.1"/>
    </source>
</evidence>
<accession>A0ABT8J344</accession>
<dbReference type="InterPro" id="IPR051545">
    <property type="entry name" value="NAD(P)H_dehydrogenase_qn"/>
</dbReference>
<dbReference type="Proteomes" id="UP001174210">
    <property type="component" value="Unassembled WGS sequence"/>
</dbReference>
<dbReference type="Gene3D" id="3.40.50.360">
    <property type="match status" value="1"/>
</dbReference>
<proteinExistence type="inferred from homology"/>
<dbReference type="SUPFAM" id="SSF52218">
    <property type="entry name" value="Flavoproteins"/>
    <property type="match status" value="1"/>
</dbReference>
<evidence type="ECO:0000256" key="2">
    <source>
        <dbReference type="ARBA" id="ARBA00023002"/>
    </source>
</evidence>